<reference evidence="2" key="1">
    <citation type="submission" date="2019-03" db="EMBL/GenBank/DDBJ databases">
        <title>Long read genome sequence of the mycoparasitic Pythium oligandrum ATCC 38472 isolated from sugarbeet rhizosphere.</title>
        <authorList>
            <person name="Gaulin E."/>
        </authorList>
    </citation>
    <scope>NUCLEOTIDE SEQUENCE</scope>
    <source>
        <strain evidence="2">ATCC 38472_TT</strain>
    </source>
</reference>
<gene>
    <name evidence="2" type="ORF">Poli38472_008090</name>
</gene>
<feature type="region of interest" description="Disordered" evidence="1">
    <location>
        <begin position="45"/>
        <end position="148"/>
    </location>
</feature>
<feature type="region of interest" description="Disordered" evidence="1">
    <location>
        <begin position="715"/>
        <end position="748"/>
    </location>
</feature>
<sequence>MENADDAELSLAQVEAELRAAESYLTTEWSRGESNLAQSYELARSMLDEPGPSRRAVRSRPAISDERRREILSNLSSERQAAIRGGPQTRHAESMGYDSHETFESHEEHKEEEKQQPSDWWFDGEEPYEAIPSPHSSRSGAKSDALSESGSAELFYAADILGTSLHADVQPRSGLVDSFYDDDNCEEEGKIDEFEAEPDGNDDNHAQIETDQIDEAPKRDLSTLLAKLLSKSSPRESEHSMPDSQMWLGGQEDDQPHYYDNEPTQEQDIAHSTHHWASDNGILHDNQQTLVPRETRNPIHRASARIERLAQPRTHVFAERERQRLAHEMEQLQECTFQPVLQTTKTSGKIKSTDVSQNADAEQKPKKMVRFQTQQRHSVGANMFPWLTLSPRERKRSSKQPPHRLVDRLHLDVTIKYEQRERERERLEAIRLRECTFQPKINPTSRRLLRYSDYKPIHERVPDLQRAKNEYIQKIREEMATEEGGCSFVPQINPRSREIADTVLTAKQPNKPPPSVTHRLVEDAEQLIEKRVAVQEYYDALEEQPYAPTISDTSAQIAAQRPEFRMDFVSRQAYFQLIDQEKREALEDSCENLRDMTFKPDIGNAERVLKELRPERIQETQQECLYRLTYHDPKKAELKKQKLREAENAKCTFKPAINPISKALAARAESSSRAPLTSIEKHQRRTDLQQYFAGKRAFRSRVAMEMDQAQRAECTFKPQLVAKPPTRTHTKPKSSSTSKLLAKERQQDGKAIWRSDNILHMIETQRQQRDEELQTKRNARELRELEECSFQPSIRRTSRGESKARRESEERPVVVRGLGRFLELQERAKRQQIEQKQREDKVFRPNYSYEPRSYTIPKPFKLSESSKDAIRRRLQVKAELRAKERRECTFTPETLASQQRQVIQTLLKN</sequence>
<proteinExistence type="predicted"/>
<feature type="region of interest" description="Disordered" evidence="1">
    <location>
        <begin position="194"/>
        <end position="260"/>
    </location>
</feature>
<protein>
    <submittedName>
        <fullName evidence="2">Uncharacterized protein</fullName>
    </submittedName>
</protein>
<dbReference type="OrthoDB" id="78067at2759"/>
<dbReference type="Proteomes" id="UP000794436">
    <property type="component" value="Unassembled WGS sequence"/>
</dbReference>
<dbReference type="EMBL" id="SPLM01000037">
    <property type="protein sequence ID" value="TMW65448.1"/>
    <property type="molecule type" value="Genomic_DNA"/>
</dbReference>
<dbReference type="PANTHER" id="PTHR37028">
    <property type="entry name" value="UNNAMED PRODUCT-RELATED"/>
    <property type="match status" value="1"/>
</dbReference>
<name>A0A8K1CM51_PYTOL</name>
<evidence type="ECO:0000256" key="1">
    <source>
        <dbReference type="SAM" id="MobiDB-lite"/>
    </source>
</evidence>
<organism evidence="2 3">
    <name type="scientific">Pythium oligandrum</name>
    <name type="common">Mycoparasitic fungus</name>
    <dbReference type="NCBI Taxonomy" id="41045"/>
    <lineage>
        <taxon>Eukaryota</taxon>
        <taxon>Sar</taxon>
        <taxon>Stramenopiles</taxon>
        <taxon>Oomycota</taxon>
        <taxon>Peronosporomycetes</taxon>
        <taxon>Pythiales</taxon>
        <taxon>Pythiaceae</taxon>
        <taxon>Pythium</taxon>
    </lineage>
</organism>
<evidence type="ECO:0000313" key="2">
    <source>
        <dbReference type="EMBL" id="TMW65448.1"/>
    </source>
</evidence>
<accession>A0A8K1CM51</accession>
<comment type="caution">
    <text evidence="2">The sequence shown here is derived from an EMBL/GenBank/DDBJ whole genome shotgun (WGS) entry which is preliminary data.</text>
</comment>
<feature type="compositionally biased region" description="Low complexity" evidence="1">
    <location>
        <begin position="222"/>
        <end position="232"/>
    </location>
</feature>
<feature type="compositionally biased region" description="Basic and acidic residues" evidence="1">
    <location>
        <begin position="90"/>
        <end position="116"/>
    </location>
</feature>
<dbReference type="AlphaFoldDB" id="A0A8K1CM51"/>
<feature type="compositionally biased region" description="Polar residues" evidence="1">
    <location>
        <begin position="134"/>
        <end position="148"/>
    </location>
</feature>
<evidence type="ECO:0000313" key="3">
    <source>
        <dbReference type="Proteomes" id="UP000794436"/>
    </source>
</evidence>
<keyword evidence="3" id="KW-1185">Reference proteome</keyword>
<dbReference type="PANTHER" id="PTHR37028:SF4">
    <property type="entry name" value="ALMS MOTIF DOMAIN-CONTAINING PROTEIN"/>
    <property type="match status" value="1"/>
</dbReference>